<evidence type="ECO:0000256" key="4">
    <source>
        <dbReference type="ARBA" id="ARBA00022692"/>
    </source>
</evidence>
<dbReference type="PANTHER" id="PTHR45909:SF1">
    <property type="entry name" value="ADP-RIBOSYLATION FACTOR-RELATED PROTEIN 1"/>
    <property type="match status" value="1"/>
</dbReference>
<dbReference type="OrthoDB" id="41266at2759"/>
<dbReference type="GO" id="GO:0005794">
    <property type="term" value="C:Golgi apparatus"/>
    <property type="evidence" value="ECO:0007669"/>
    <property type="project" value="TreeGrafter"/>
</dbReference>
<dbReference type="PANTHER" id="PTHR45909">
    <property type="entry name" value="ADP-RIBOSYLATION FACTOR-RELATED PROTEIN 1"/>
    <property type="match status" value="1"/>
</dbReference>
<name>A0A1B2JCH8_PICPA</name>
<evidence type="ECO:0000256" key="5">
    <source>
        <dbReference type="ARBA" id="ARBA00022741"/>
    </source>
</evidence>
<evidence type="ECO:0000313" key="12">
    <source>
        <dbReference type="EMBL" id="ANZ75753.1"/>
    </source>
</evidence>
<evidence type="ECO:0000256" key="9">
    <source>
        <dbReference type="ARBA" id="ARBA00023136"/>
    </source>
</evidence>
<evidence type="ECO:0000256" key="11">
    <source>
        <dbReference type="SAM" id="Phobius"/>
    </source>
</evidence>
<organism evidence="12 13">
    <name type="scientific">Komagataella pastoris</name>
    <name type="common">Yeast</name>
    <name type="synonym">Pichia pastoris</name>
    <dbReference type="NCBI Taxonomy" id="4922"/>
    <lineage>
        <taxon>Eukaryota</taxon>
        <taxon>Fungi</taxon>
        <taxon>Dikarya</taxon>
        <taxon>Ascomycota</taxon>
        <taxon>Saccharomycotina</taxon>
        <taxon>Pichiomycetes</taxon>
        <taxon>Pichiales</taxon>
        <taxon>Pichiaceae</taxon>
        <taxon>Komagataella</taxon>
    </lineage>
</organism>
<dbReference type="GO" id="GO:0006886">
    <property type="term" value="P:intracellular protein transport"/>
    <property type="evidence" value="ECO:0007669"/>
    <property type="project" value="TreeGrafter"/>
</dbReference>
<dbReference type="GO" id="GO:0005789">
    <property type="term" value="C:endoplasmic reticulum membrane"/>
    <property type="evidence" value="ECO:0007669"/>
    <property type="project" value="UniProtKB-SubCell"/>
</dbReference>
<dbReference type="EMBL" id="CP014585">
    <property type="protein sequence ID" value="ANZ75753.1"/>
    <property type="molecule type" value="Genomic_DNA"/>
</dbReference>
<keyword evidence="13" id="KW-1185">Reference proteome</keyword>
<comment type="subcellular location">
    <subcellularLocation>
        <location evidence="1">Endoplasmic reticulum membrane</location>
        <topology evidence="1">Single-pass membrane protein</topology>
    </subcellularLocation>
</comment>
<dbReference type="Proteomes" id="UP000094565">
    <property type="component" value="Chromosome 2"/>
</dbReference>
<gene>
    <name evidence="12" type="ORF">ATY40_BA7502522</name>
</gene>
<sequence length="243" mass="27860">MVDNSFLISIAVAILVILASFLIFHKIQSKHQQHSFLIVGPSGSGKTLLFHRLTNKKLPVHSVTNIEPNDCHSFRIQEHLNEMRLVDYPGHNKLLQLYLYTDLNNPDLLKSCKGLIYMIDSVAFTQEYCELVAQQLFQILNKTETLPNGVDILFACNKNDLFMAKPIFQIKEMLEKELDNLRQINLKNLSAVSEKDNDNDTFFSSDRTFSFDQLEGNFDFIGGNVIKGTTEKWECWIAERAVN</sequence>
<comment type="similarity">
    <text evidence="2">Belongs to the SRP receptor beta subunit family.</text>
</comment>
<dbReference type="GO" id="GO:0005525">
    <property type="term" value="F:GTP binding"/>
    <property type="evidence" value="ECO:0007669"/>
    <property type="project" value="UniProtKB-KW"/>
</dbReference>
<dbReference type="InterPro" id="IPR019009">
    <property type="entry name" value="SRP_receptor_beta_su"/>
</dbReference>
<evidence type="ECO:0000256" key="6">
    <source>
        <dbReference type="ARBA" id="ARBA00022824"/>
    </source>
</evidence>
<keyword evidence="10" id="KW-0675">Receptor</keyword>
<evidence type="ECO:0000256" key="10">
    <source>
        <dbReference type="ARBA" id="ARBA00023170"/>
    </source>
</evidence>
<dbReference type="SUPFAM" id="SSF52540">
    <property type="entry name" value="P-loop containing nucleoside triphosphate hydrolases"/>
    <property type="match status" value="1"/>
</dbReference>
<keyword evidence="9 11" id="KW-0472">Membrane</keyword>
<keyword evidence="6" id="KW-0256">Endoplasmic reticulum</keyword>
<dbReference type="GO" id="GO:0003924">
    <property type="term" value="F:GTPase activity"/>
    <property type="evidence" value="ECO:0007669"/>
    <property type="project" value="TreeGrafter"/>
</dbReference>
<dbReference type="AlphaFoldDB" id="A0A1B2JCH8"/>
<dbReference type="Gene3D" id="3.40.50.300">
    <property type="entry name" value="P-loop containing nucleotide triphosphate hydrolases"/>
    <property type="match status" value="1"/>
</dbReference>
<keyword evidence="5" id="KW-0547">Nucleotide-binding</keyword>
<proteinExistence type="inferred from homology"/>
<dbReference type="InterPro" id="IPR027417">
    <property type="entry name" value="P-loop_NTPase"/>
</dbReference>
<accession>A0A1B2JCH8</accession>
<keyword evidence="7 11" id="KW-1133">Transmembrane helix</keyword>
<evidence type="ECO:0000256" key="8">
    <source>
        <dbReference type="ARBA" id="ARBA00023134"/>
    </source>
</evidence>
<evidence type="ECO:0000256" key="1">
    <source>
        <dbReference type="ARBA" id="ARBA00004389"/>
    </source>
</evidence>
<dbReference type="GO" id="GO:0043001">
    <property type="term" value="P:Golgi to plasma membrane protein transport"/>
    <property type="evidence" value="ECO:0007669"/>
    <property type="project" value="TreeGrafter"/>
</dbReference>
<feature type="transmembrane region" description="Helical" evidence="11">
    <location>
        <begin position="6"/>
        <end position="24"/>
    </location>
</feature>
<evidence type="ECO:0000256" key="3">
    <source>
        <dbReference type="ARBA" id="ARBA00020256"/>
    </source>
</evidence>
<evidence type="ECO:0000256" key="7">
    <source>
        <dbReference type="ARBA" id="ARBA00022989"/>
    </source>
</evidence>
<evidence type="ECO:0000313" key="13">
    <source>
        <dbReference type="Proteomes" id="UP000094565"/>
    </source>
</evidence>
<dbReference type="CDD" id="cd04105">
    <property type="entry name" value="SR_beta"/>
    <property type="match status" value="1"/>
</dbReference>
<dbReference type="GO" id="GO:0034067">
    <property type="term" value="P:protein localization to Golgi apparatus"/>
    <property type="evidence" value="ECO:0007669"/>
    <property type="project" value="TreeGrafter"/>
</dbReference>
<keyword evidence="4 11" id="KW-0812">Transmembrane</keyword>
<keyword evidence="8" id="KW-0342">GTP-binding</keyword>
<evidence type="ECO:0000256" key="2">
    <source>
        <dbReference type="ARBA" id="ARBA00005619"/>
    </source>
</evidence>
<dbReference type="Pfam" id="PF09439">
    <property type="entry name" value="SRPRB"/>
    <property type="match status" value="1"/>
</dbReference>
<dbReference type="InterPro" id="IPR024156">
    <property type="entry name" value="Small_GTPase_ARF"/>
</dbReference>
<reference evidence="12 13" key="1">
    <citation type="submission" date="2016-02" db="EMBL/GenBank/DDBJ databases">
        <title>Comparative genomic and transcriptomic foundation for Pichia pastoris.</title>
        <authorList>
            <person name="Love K.R."/>
            <person name="Shah K.A."/>
            <person name="Whittaker C.A."/>
            <person name="Wu J."/>
            <person name="Bartlett M.C."/>
            <person name="Ma D."/>
            <person name="Leeson R.L."/>
            <person name="Priest M."/>
            <person name="Young S.K."/>
            <person name="Love J.C."/>
        </authorList>
    </citation>
    <scope>NUCLEOTIDE SEQUENCE [LARGE SCALE GENOMIC DNA]</scope>
    <source>
        <strain evidence="12 13">ATCC 28485</strain>
    </source>
</reference>
<protein>
    <recommendedName>
        <fullName evidence="3">Signal recognition particle receptor subunit beta</fullName>
    </recommendedName>
</protein>